<feature type="region of interest" description="Disordered" evidence="2">
    <location>
        <begin position="374"/>
        <end position="395"/>
    </location>
</feature>
<keyword evidence="4" id="KW-1185">Reference proteome</keyword>
<accession>A0A397NHY6</accession>
<reference evidence="3 4" key="1">
    <citation type="submission" date="2018-08" db="EMBL/GenBank/DDBJ databases">
        <title>Genomic Encyclopedia of Type Strains, Phase IV (KMG-IV): sequencing the most valuable type-strain genomes for metagenomic binning, comparative biology and taxonomic classification.</title>
        <authorList>
            <person name="Goeker M."/>
        </authorList>
    </citation>
    <scope>NUCLEOTIDE SEQUENCE [LARGE SCALE GENOMIC DNA]</scope>
    <source>
        <strain evidence="3 4">DSM 25527</strain>
    </source>
</reference>
<protein>
    <submittedName>
        <fullName evidence="3">Crotonobetainyl-CoA:carnitine CoA-transferase CaiB-like acyl-CoA transferase</fullName>
    </submittedName>
</protein>
<dbReference type="Gene3D" id="3.30.1540.10">
    <property type="entry name" value="formyl-coa transferase, domain 3"/>
    <property type="match status" value="1"/>
</dbReference>
<name>A0A397NHY6_9SPHN</name>
<proteinExistence type="predicted"/>
<dbReference type="SUPFAM" id="SSF89796">
    <property type="entry name" value="CoA-transferase family III (CaiB/BaiF)"/>
    <property type="match status" value="1"/>
</dbReference>
<dbReference type="PANTHER" id="PTHR48207">
    <property type="entry name" value="SUCCINATE--HYDROXYMETHYLGLUTARATE COA-TRANSFERASE"/>
    <property type="match status" value="1"/>
</dbReference>
<dbReference type="InterPro" id="IPR050483">
    <property type="entry name" value="CoA-transferase_III_domain"/>
</dbReference>
<organism evidence="3 4">
    <name type="scientific">Hephaestia caeni</name>
    <dbReference type="NCBI Taxonomy" id="645617"/>
    <lineage>
        <taxon>Bacteria</taxon>
        <taxon>Pseudomonadati</taxon>
        <taxon>Pseudomonadota</taxon>
        <taxon>Alphaproteobacteria</taxon>
        <taxon>Sphingomonadales</taxon>
        <taxon>Sphingomonadaceae</taxon>
        <taxon>Hephaestia</taxon>
    </lineage>
</organism>
<comment type="caution">
    <text evidence="3">The sequence shown here is derived from an EMBL/GenBank/DDBJ whole genome shotgun (WGS) entry which is preliminary data.</text>
</comment>
<evidence type="ECO:0000313" key="3">
    <source>
        <dbReference type="EMBL" id="RIA37152.1"/>
    </source>
</evidence>
<evidence type="ECO:0000256" key="1">
    <source>
        <dbReference type="ARBA" id="ARBA00022679"/>
    </source>
</evidence>
<dbReference type="OrthoDB" id="5720311at2"/>
<dbReference type="AlphaFoldDB" id="A0A397NHY6"/>
<dbReference type="InterPro" id="IPR044855">
    <property type="entry name" value="CoA-Trfase_III_dom3_sf"/>
</dbReference>
<dbReference type="InterPro" id="IPR003673">
    <property type="entry name" value="CoA-Trfase_fam_III"/>
</dbReference>
<gene>
    <name evidence="3" type="ORF">DFR49_3029</name>
</gene>
<dbReference type="Gene3D" id="3.40.50.10540">
    <property type="entry name" value="Crotonobetainyl-coa:carnitine coa-transferase, domain 1"/>
    <property type="match status" value="1"/>
</dbReference>
<dbReference type="Proteomes" id="UP000266568">
    <property type="component" value="Unassembled WGS sequence"/>
</dbReference>
<sequence length="395" mass="41275">MTSAHDAPAPLAGIKILELARILAGPWAGQTLADLGADVVKVESPEGDDTRTWGPPFVAAADGGDLSAAYFHACNRGKRSIVADFTTAEGQALVKKLAASADVVIENFKVGGLRKYGLDADALMVCNPRLVVASITGFGQDGPYATRAGYDFLIQGMGGAMSITGDPAGQPTKTGYAVADLFSGLYAVIGILAALRRRDETGKGGWIDCALLDSQVGVLGNQALNYLVSGDAPSRLGNAHPNVVPYEVFPASDGHVIIAVGNDGQFRRLCKALDLADLGDAPDYATNKLRVENRVALIAALVKRTATLTRADLLARLEAATVPAGPINTIADVFDDPQVQHRAMRADLPHPAAAGGSVSGLRTPIVLDGRPMMHPGRSPMLGEHGDAIRDDPDWS</sequence>
<dbReference type="PANTHER" id="PTHR48207:SF3">
    <property type="entry name" value="SUCCINATE--HYDROXYMETHYLGLUTARATE COA-TRANSFERASE"/>
    <property type="match status" value="1"/>
</dbReference>
<dbReference type="InterPro" id="IPR023606">
    <property type="entry name" value="CoA-Trfase_III_dom_1_sf"/>
</dbReference>
<dbReference type="EMBL" id="QXDC01000004">
    <property type="protein sequence ID" value="RIA37152.1"/>
    <property type="molecule type" value="Genomic_DNA"/>
</dbReference>
<dbReference type="GO" id="GO:0008410">
    <property type="term" value="F:CoA-transferase activity"/>
    <property type="evidence" value="ECO:0007669"/>
    <property type="project" value="TreeGrafter"/>
</dbReference>
<keyword evidence="1 3" id="KW-0808">Transferase</keyword>
<evidence type="ECO:0000256" key="2">
    <source>
        <dbReference type="SAM" id="MobiDB-lite"/>
    </source>
</evidence>
<dbReference type="RefSeq" id="WP_119036523.1">
    <property type="nucleotide sequence ID" value="NZ_QXDC01000004.1"/>
</dbReference>
<feature type="compositionally biased region" description="Basic and acidic residues" evidence="2">
    <location>
        <begin position="383"/>
        <end position="395"/>
    </location>
</feature>
<dbReference type="Pfam" id="PF02515">
    <property type="entry name" value="CoA_transf_3"/>
    <property type="match status" value="1"/>
</dbReference>
<evidence type="ECO:0000313" key="4">
    <source>
        <dbReference type="Proteomes" id="UP000266568"/>
    </source>
</evidence>